<name>A0AAN4YXM2_9BILA</name>
<feature type="non-terminal residue" evidence="1">
    <location>
        <position position="156"/>
    </location>
</feature>
<accession>A0AAN4YXM2</accession>
<dbReference type="AlphaFoldDB" id="A0AAN4YXM2"/>
<dbReference type="EMBL" id="BTRK01000001">
    <property type="protein sequence ID" value="GMR30286.1"/>
    <property type="molecule type" value="Genomic_DNA"/>
</dbReference>
<comment type="caution">
    <text evidence="1">The sequence shown here is derived from an EMBL/GenBank/DDBJ whole genome shotgun (WGS) entry which is preliminary data.</text>
</comment>
<organism evidence="1 2">
    <name type="scientific">Pristionchus mayeri</name>
    <dbReference type="NCBI Taxonomy" id="1317129"/>
    <lineage>
        <taxon>Eukaryota</taxon>
        <taxon>Metazoa</taxon>
        <taxon>Ecdysozoa</taxon>
        <taxon>Nematoda</taxon>
        <taxon>Chromadorea</taxon>
        <taxon>Rhabditida</taxon>
        <taxon>Rhabditina</taxon>
        <taxon>Diplogasteromorpha</taxon>
        <taxon>Diplogasteroidea</taxon>
        <taxon>Neodiplogasteridae</taxon>
        <taxon>Pristionchus</taxon>
    </lineage>
</organism>
<keyword evidence="2" id="KW-1185">Reference proteome</keyword>
<protein>
    <submittedName>
        <fullName evidence="1">Uncharacterized protein</fullName>
    </submittedName>
</protein>
<evidence type="ECO:0000313" key="1">
    <source>
        <dbReference type="EMBL" id="GMR30286.1"/>
    </source>
</evidence>
<feature type="non-terminal residue" evidence="1">
    <location>
        <position position="1"/>
    </location>
</feature>
<dbReference type="Proteomes" id="UP001328107">
    <property type="component" value="Unassembled WGS sequence"/>
</dbReference>
<evidence type="ECO:0000313" key="2">
    <source>
        <dbReference type="Proteomes" id="UP001328107"/>
    </source>
</evidence>
<sequence>SIFLDISNACEVLEIKSMDNFTVNEIHHVYKRMIEGSSTVREYKCSSMRAEMCVAFLKLIEVIYTGKGLKFFSTRAIEAHRKVVRYVNFNYHFFDGSIEISFPTNIFYQWGSGANFAMKLHGTEESLANAKEVKGYTKFDISRLSDKAKLTQRRNS</sequence>
<proteinExistence type="predicted"/>
<gene>
    <name evidence="1" type="ORF">PMAYCL1PPCAC_00481</name>
</gene>
<reference evidence="2" key="1">
    <citation type="submission" date="2022-10" db="EMBL/GenBank/DDBJ databases">
        <title>Genome assembly of Pristionchus species.</title>
        <authorList>
            <person name="Yoshida K."/>
            <person name="Sommer R.J."/>
        </authorList>
    </citation>
    <scope>NUCLEOTIDE SEQUENCE [LARGE SCALE GENOMIC DNA]</scope>
    <source>
        <strain evidence="2">RS5460</strain>
    </source>
</reference>